<feature type="non-terminal residue" evidence="1">
    <location>
        <position position="194"/>
    </location>
</feature>
<accession>A0A382CB81</accession>
<name>A0A382CB81_9ZZZZ</name>
<evidence type="ECO:0008006" key="2">
    <source>
        <dbReference type="Google" id="ProtNLM"/>
    </source>
</evidence>
<protein>
    <recommendedName>
        <fullName evidence="2">Zeta toxin domain-containing protein</fullName>
    </recommendedName>
</protein>
<reference evidence="1" key="1">
    <citation type="submission" date="2018-05" db="EMBL/GenBank/DDBJ databases">
        <authorList>
            <person name="Lanie J.A."/>
            <person name="Ng W.-L."/>
            <person name="Kazmierczak K.M."/>
            <person name="Andrzejewski T.M."/>
            <person name="Davidsen T.M."/>
            <person name="Wayne K.J."/>
            <person name="Tettelin H."/>
            <person name="Glass J.I."/>
            <person name="Rusch D."/>
            <person name="Podicherti R."/>
            <person name="Tsui H.-C.T."/>
            <person name="Winkler M.E."/>
        </authorList>
    </citation>
    <scope>NUCLEOTIDE SEQUENCE</scope>
</reference>
<organism evidence="1">
    <name type="scientific">marine metagenome</name>
    <dbReference type="NCBI Taxonomy" id="408172"/>
    <lineage>
        <taxon>unclassified sequences</taxon>
        <taxon>metagenomes</taxon>
        <taxon>ecological metagenomes</taxon>
    </lineage>
</organism>
<dbReference type="EMBL" id="UINC01033580">
    <property type="protein sequence ID" value="SVB23092.1"/>
    <property type="molecule type" value="Genomic_DNA"/>
</dbReference>
<sequence>MDKLTEWLTKPFLDESVDLPIEIGDTVKMGKFKNKKVVVKKIDWNEKGDLLINGRPALKFRLMPKTNIFDKEEVTEEWPKNWIPTGLGMRKRQKRVYGRLNRSIREGVNDPGIFKAVFLAGGPGSGKSYVAGGLFGIPDKVNVSAYGLKMVNQDTELERFLKKYFDSTDLDNMPDDLFRQITDPDYSAYSGTRG</sequence>
<proteinExistence type="predicted"/>
<evidence type="ECO:0000313" key="1">
    <source>
        <dbReference type="EMBL" id="SVB23092.1"/>
    </source>
</evidence>
<dbReference type="AlphaFoldDB" id="A0A382CB81"/>
<gene>
    <name evidence="1" type="ORF">METZ01_LOCUS175946</name>
</gene>